<dbReference type="eggNOG" id="ENOG502TMRS">
    <property type="taxonomic scope" value="Eukaryota"/>
</dbReference>
<sequence length="230" mass="24624">MLAILQDGDQPSAIPERRVEAQVASPEPPPAVPTSLVATVKSLAEEIQNLKATQQQALARKTEQEVKLEEDLRKLEKHLLYTHPLTSAAATAAANRTSVLLEQFLFGASNGLRTSKTQFGPGTGLNPWPAEAVPESSNPPTAQAILTLAEKQLAGVVAASNSTVKELNCEVQVRPAAPVEARIQERKTFSLRTSCSISGQLVQSTAGPRVTFSVCFIVERSVALCMQTTK</sequence>
<reference evidence="3" key="2">
    <citation type="submission" date="2011-03" db="EMBL/GenBank/DDBJ databases">
        <title>Comparative genomics and transcriptomics of Neospora caninum and Toxoplasma gondii.</title>
        <authorList>
            <person name="Reid A.J."/>
            <person name="Sohal A."/>
            <person name="Harris D."/>
            <person name="Quail M."/>
            <person name="Sanders M."/>
            <person name="Berriman M."/>
            <person name="Wastling J.M."/>
            <person name="Pain A."/>
        </authorList>
    </citation>
    <scope>NUCLEOTIDE SEQUENCE</scope>
    <source>
        <strain evidence="3">Liverpool</strain>
    </source>
</reference>
<dbReference type="EMBL" id="LN714487">
    <property type="protein sequence ID" value="CEL70989.1"/>
    <property type="molecule type" value="Genomic_DNA"/>
</dbReference>
<dbReference type="InParanoid" id="F0VR79"/>
<dbReference type="EMBL" id="FR823393">
    <property type="protein sequence ID" value="CBZ56227.1"/>
    <property type="molecule type" value="Genomic_DNA"/>
</dbReference>
<evidence type="ECO:0000313" key="3">
    <source>
        <dbReference type="EMBL" id="CBZ56227.1"/>
    </source>
</evidence>
<feature type="coiled-coil region" evidence="1">
    <location>
        <begin position="40"/>
        <end position="78"/>
    </location>
</feature>
<evidence type="ECO:0000313" key="4">
    <source>
        <dbReference type="EMBL" id="CEL70989.1"/>
    </source>
</evidence>
<keyword evidence="1" id="KW-0175">Coiled coil</keyword>
<dbReference type="AlphaFoldDB" id="F0VR79"/>
<protein>
    <submittedName>
        <fullName evidence="3">Uncharacterized protein</fullName>
    </submittedName>
</protein>
<name>F0VR79_NEOCL</name>
<dbReference type="RefSeq" id="XP_003886252.1">
    <property type="nucleotide sequence ID" value="XM_003886203.1"/>
</dbReference>
<evidence type="ECO:0000313" key="5">
    <source>
        <dbReference type="Proteomes" id="UP000007494"/>
    </source>
</evidence>
<feature type="region of interest" description="Disordered" evidence="2">
    <location>
        <begin position="1"/>
        <end position="33"/>
    </location>
</feature>
<reference evidence="4" key="4">
    <citation type="journal article" date="2015" name="PLoS ONE">
        <title>Comprehensive Evaluation of Toxoplasma gondii VEG and Neospora caninum LIV Genomes with Tachyzoite Stage Transcriptome and Proteome Defines Novel Transcript Features.</title>
        <authorList>
            <person name="Ramaprasad A."/>
            <person name="Mourier T."/>
            <person name="Naeem R."/>
            <person name="Malas T.B."/>
            <person name="Moussa E."/>
            <person name="Panigrahi A."/>
            <person name="Vermont S.J."/>
            <person name="Otto T.D."/>
            <person name="Wastling J."/>
            <person name="Pain A."/>
        </authorList>
    </citation>
    <scope>NUCLEOTIDE SEQUENCE</scope>
    <source>
        <strain evidence="4">Liverpool</strain>
    </source>
</reference>
<gene>
    <name evidence="4" type="ORF">BN1204_066520</name>
    <name evidence="3" type="ORF">NCLIV_066520</name>
</gene>
<proteinExistence type="predicted"/>
<evidence type="ECO:0000256" key="2">
    <source>
        <dbReference type="SAM" id="MobiDB-lite"/>
    </source>
</evidence>
<dbReference type="Proteomes" id="UP000007494">
    <property type="component" value="Chromosome XII"/>
</dbReference>
<keyword evidence="5" id="KW-1185">Reference proteome</keyword>
<dbReference type="GeneID" id="13445450"/>
<evidence type="ECO:0000256" key="1">
    <source>
        <dbReference type="SAM" id="Coils"/>
    </source>
</evidence>
<dbReference type="OrthoDB" id="10468307at2759"/>
<reference evidence="3" key="1">
    <citation type="submission" date="2011-02" db="EMBL/GenBank/DDBJ databases">
        <authorList>
            <person name="Aslett M."/>
        </authorList>
    </citation>
    <scope>NUCLEOTIDE SEQUENCE</scope>
    <source>
        <strain evidence="3">Liverpool</strain>
    </source>
</reference>
<dbReference type="OMA" id="VALCMQT"/>
<accession>F0VR79</accession>
<organism evidence="3 5">
    <name type="scientific">Neospora caninum (strain Liverpool)</name>
    <dbReference type="NCBI Taxonomy" id="572307"/>
    <lineage>
        <taxon>Eukaryota</taxon>
        <taxon>Sar</taxon>
        <taxon>Alveolata</taxon>
        <taxon>Apicomplexa</taxon>
        <taxon>Conoidasida</taxon>
        <taxon>Coccidia</taxon>
        <taxon>Eucoccidiorida</taxon>
        <taxon>Eimeriorina</taxon>
        <taxon>Sarcocystidae</taxon>
        <taxon>Neospora</taxon>
    </lineage>
</organism>
<dbReference type="VEuPathDB" id="ToxoDB:NCLIV_066520"/>
<reference evidence="5" key="3">
    <citation type="journal article" date="2012" name="PLoS Pathog.">
        <title>Comparative genomics of the apicomplexan parasites Toxoplasma gondii and Neospora caninum: Coccidia differing in host range and transmission strategy.</title>
        <authorList>
            <person name="Reid A.J."/>
            <person name="Vermont S.J."/>
            <person name="Cotton J.A."/>
            <person name="Harris D."/>
            <person name="Hill-Cawthorne G.A."/>
            <person name="Konen-Waisman S."/>
            <person name="Latham S.M."/>
            <person name="Mourier T."/>
            <person name="Norton R."/>
            <person name="Quail M.A."/>
            <person name="Sanders M."/>
            <person name="Shanmugam D."/>
            <person name="Sohal A."/>
            <person name="Wasmuth J.D."/>
            <person name="Brunk B."/>
            <person name="Grigg M.E."/>
            <person name="Howard J.C."/>
            <person name="Parkinson J."/>
            <person name="Roos D.S."/>
            <person name="Trees A.J."/>
            <person name="Berriman M."/>
            <person name="Pain A."/>
            <person name="Wastling J.M."/>
        </authorList>
    </citation>
    <scope>NUCLEOTIDE SEQUENCE [LARGE SCALE GENOMIC DNA]</scope>
    <source>
        <strain evidence="5">Liverpool</strain>
    </source>
</reference>